<organism evidence="5 6">
    <name type="scientific">Cloacibacillus evryensis</name>
    <dbReference type="NCBI Taxonomy" id="508460"/>
    <lineage>
        <taxon>Bacteria</taxon>
        <taxon>Thermotogati</taxon>
        <taxon>Synergistota</taxon>
        <taxon>Synergistia</taxon>
        <taxon>Synergistales</taxon>
        <taxon>Synergistaceae</taxon>
        <taxon>Cloacibacillus</taxon>
    </lineage>
</organism>
<comment type="caution">
    <text evidence="5">The sequence shown here is derived from an EMBL/GenBank/DDBJ whole genome shotgun (WGS) entry which is preliminary data.</text>
</comment>
<keyword evidence="2" id="KW-0408">Iron</keyword>
<evidence type="ECO:0000256" key="1">
    <source>
        <dbReference type="ARBA" id="ARBA00022723"/>
    </source>
</evidence>
<dbReference type="PROSITE" id="PS51379">
    <property type="entry name" value="4FE4S_FER_2"/>
    <property type="match status" value="2"/>
</dbReference>
<evidence type="ECO:0000256" key="2">
    <source>
        <dbReference type="ARBA" id="ARBA00023004"/>
    </source>
</evidence>
<evidence type="ECO:0000313" key="5">
    <source>
        <dbReference type="EMBL" id="MCQ4813147.1"/>
    </source>
</evidence>
<dbReference type="InterPro" id="IPR052977">
    <property type="entry name" value="Polyferredoxin-like_ET"/>
</dbReference>
<dbReference type="Proteomes" id="UP001205919">
    <property type="component" value="Unassembled WGS sequence"/>
</dbReference>
<dbReference type="Pfam" id="PF04432">
    <property type="entry name" value="FrhB_FdhB_C"/>
    <property type="match status" value="1"/>
</dbReference>
<sequence>MESIFESKERCCGCRACEAKCPRRAITMASDEEGFLYPRADDKLCVGCGLCVRVCPLRIDGNRKRAISRPSCAECRFTDTSRASDMTIADCFGIEKQAPELYDSRGVSLVIVNTPKGAAMLEAISKDMNISERPEAEITAEQQRLSAPGNFPPERAAFWETLRREGLKAAL</sequence>
<feature type="domain" description="4Fe-4S ferredoxin-type" evidence="4">
    <location>
        <begin position="36"/>
        <end position="65"/>
    </location>
</feature>
<proteinExistence type="predicted"/>
<protein>
    <submittedName>
        <fullName evidence="5">Coenzyme F420 hydrogenase/dehydrogenase, beta subunit C-terminal domain</fullName>
    </submittedName>
</protein>
<evidence type="ECO:0000256" key="3">
    <source>
        <dbReference type="ARBA" id="ARBA00023014"/>
    </source>
</evidence>
<dbReference type="InterPro" id="IPR017896">
    <property type="entry name" value="4Fe4S_Fe-S-bd"/>
</dbReference>
<dbReference type="GO" id="GO:0046872">
    <property type="term" value="F:metal ion binding"/>
    <property type="evidence" value="ECO:0007669"/>
    <property type="project" value="UniProtKB-KW"/>
</dbReference>
<dbReference type="RefSeq" id="WP_008708804.1">
    <property type="nucleotide sequence ID" value="NZ_CABKQM010000002.1"/>
</dbReference>
<gene>
    <name evidence="5" type="ORF">NE630_01760</name>
</gene>
<evidence type="ECO:0000259" key="4">
    <source>
        <dbReference type="PROSITE" id="PS51379"/>
    </source>
</evidence>
<dbReference type="AlphaFoldDB" id="A0AAW5JY36"/>
<evidence type="ECO:0000313" key="6">
    <source>
        <dbReference type="Proteomes" id="UP001205919"/>
    </source>
</evidence>
<dbReference type="Gene3D" id="3.30.70.20">
    <property type="match status" value="1"/>
</dbReference>
<dbReference type="PANTHER" id="PTHR43193">
    <property type="match status" value="1"/>
</dbReference>
<keyword evidence="1" id="KW-0479">Metal-binding</keyword>
<feature type="domain" description="4Fe-4S ferredoxin-type" evidence="4">
    <location>
        <begin position="2"/>
        <end position="31"/>
    </location>
</feature>
<dbReference type="InterPro" id="IPR007525">
    <property type="entry name" value="FrhB_FdhB_C"/>
</dbReference>
<keyword evidence="3" id="KW-0411">Iron-sulfur</keyword>
<reference evidence="5 6" key="1">
    <citation type="submission" date="2022-06" db="EMBL/GenBank/DDBJ databases">
        <title>Isolation of gut microbiota from human fecal samples.</title>
        <authorList>
            <person name="Pamer E.G."/>
            <person name="Barat B."/>
            <person name="Waligurski E."/>
            <person name="Medina S."/>
            <person name="Paddock L."/>
            <person name="Mostad J."/>
        </authorList>
    </citation>
    <scope>NUCLEOTIDE SEQUENCE [LARGE SCALE GENOMIC DNA]</scope>
    <source>
        <strain evidence="5 6">DFI.9.90</strain>
    </source>
</reference>
<dbReference type="EMBL" id="JANFYT010000003">
    <property type="protein sequence ID" value="MCQ4813147.1"/>
    <property type="molecule type" value="Genomic_DNA"/>
</dbReference>
<dbReference type="SUPFAM" id="SSF54862">
    <property type="entry name" value="4Fe-4S ferredoxins"/>
    <property type="match status" value="1"/>
</dbReference>
<accession>A0AAW5JY36</accession>
<dbReference type="InterPro" id="IPR017900">
    <property type="entry name" value="4Fe4S_Fe_S_CS"/>
</dbReference>
<dbReference type="PANTHER" id="PTHR43193:SF2">
    <property type="entry name" value="POLYFERREDOXIN PROTEIN FWDF"/>
    <property type="match status" value="1"/>
</dbReference>
<keyword evidence="6" id="KW-1185">Reference proteome</keyword>
<dbReference type="PROSITE" id="PS00198">
    <property type="entry name" value="4FE4S_FER_1"/>
    <property type="match status" value="2"/>
</dbReference>
<name>A0AAW5JY36_9BACT</name>
<dbReference type="GO" id="GO:0051536">
    <property type="term" value="F:iron-sulfur cluster binding"/>
    <property type="evidence" value="ECO:0007669"/>
    <property type="project" value="UniProtKB-KW"/>
</dbReference>
<dbReference type="Pfam" id="PF12838">
    <property type="entry name" value="Fer4_7"/>
    <property type="match status" value="1"/>
</dbReference>